<name>G9JM45_9GAMA</name>
<dbReference type="Proteomes" id="UP000133219">
    <property type="component" value="Segment"/>
</dbReference>
<dbReference type="EMBL" id="JN885137">
    <property type="protein sequence ID" value="AEW87732.1"/>
    <property type="molecule type" value="Genomic_DNA"/>
</dbReference>
<dbReference type="GeneID" id="3416565"/>
<evidence type="ECO:0000313" key="3">
    <source>
        <dbReference type="Proteomes" id="UP000124292"/>
    </source>
</evidence>
<sequence>MFNFKIPFLFCNVSCNVSRIFELAQASCITREVNTSLTFFQLIRYRVLLNSSSTVDISLLTGVVVAGVKRTISSPGTFSSLYSYPLITENVITNKHKPWLIGCIAFQAG</sequence>
<reference evidence="3 4" key="1">
    <citation type="journal article" date="2013" name="J. Virol.">
        <title>Genomic characterization of Japanese macaque rhadinovirus, a novel herpesvirus isolated from a nonhuman primate with a spontaneous inflammatory demyelinating disease.</title>
        <authorList>
            <person name="Estep R.D."/>
            <person name="Hansen S.G."/>
            <person name="Rogers K.S."/>
            <person name="Axthelm M.K."/>
            <person name="Wong S.W."/>
        </authorList>
    </citation>
    <scope>NUCLEOTIDE SEQUENCE [LARGE SCALE GENOMIC DNA]</scope>
    <source>
        <strain evidence="2">12E2</strain>
        <strain evidence="1">3A1</strain>
    </source>
</reference>
<protein>
    <submittedName>
        <fullName evidence="1">JM37</fullName>
    </submittedName>
</protein>
<dbReference type="Proteomes" id="UP000124292">
    <property type="component" value="Genome"/>
</dbReference>
<evidence type="ECO:0000313" key="4">
    <source>
        <dbReference type="Proteomes" id="UP000133219"/>
    </source>
</evidence>
<proteinExistence type="predicted"/>
<organism evidence="1 4">
    <name type="scientific">Macaca fuscata rhadinovirus</name>
    <dbReference type="NCBI Taxonomy" id="272551"/>
    <lineage>
        <taxon>Viruses</taxon>
        <taxon>Duplodnaviria</taxon>
        <taxon>Heunggongvirae</taxon>
        <taxon>Peploviricota</taxon>
        <taxon>Herviviricetes</taxon>
        <taxon>Herpesvirales</taxon>
        <taxon>Orthoherpesviridae</taxon>
        <taxon>Gammaherpesvirinae</taxon>
        <taxon>Rhadinovirus</taxon>
        <taxon>Rhadinovirus macacinegamma11</taxon>
        <taxon>macacine gammaherpesvirus 11</taxon>
    </lineage>
</organism>
<dbReference type="RefSeq" id="YP_238340.1">
    <property type="nucleotide sequence ID" value="NC_007016.1"/>
</dbReference>
<dbReference type="KEGG" id="vg:3416565"/>
<gene>
    <name evidence="1" type="ORF">JM37</name>
</gene>
<evidence type="ECO:0000313" key="1">
    <source>
        <dbReference type="EMBL" id="AEW87562.1"/>
    </source>
</evidence>
<accession>G9JM45</accession>
<dbReference type="EMBL" id="JN885136">
    <property type="protein sequence ID" value="AEW87562.1"/>
    <property type="molecule type" value="Genomic_DNA"/>
</dbReference>
<evidence type="ECO:0000313" key="2">
    <source>
        <dbReference type="EMBL" id="AEW87732.1"/>
    </source>
</evidence>